<dbReference type="Gene3D" id="3.20.100.30">
    <property type="entry name" value="VTC, catalytic tunnel domain"/>
    <property type="match status" value="1"/>
</dbReference>
<accession>A0A382AY24</accession>
<dbReference type="InterPro" id="IPR033469">
    <property type="entry name" value="CYTH-like_dom_sf"/>
</dbReference>
<dbReference type="CDD" id="cd07750">
    <property type="entry name" value="PolyPPase_VTC_like"/>
    <property type="match status" value="1"/>
</dbReference>
<proteinExistence type="predicted"/>
<dbReference type="Pfam" id="PF09359">
    <property type="entry name" value="VTC"/>
    <property type="match status" value="1"/>
</dbReference>
<dbReference type="SUPFAM" id="SSF55154">
    <property type="entry name" value="CYTH-like phosphatases"/>
    <property type="match status" value="1"/>
</dbReference>
<dbReference type="EMBL" id="UINC01027169">
    <property type="protein sequence ID" value="SVB05962.1"/>
    <property type="molecule type" value="Genomic_DNA"/>
</dbReference>
<dbReference type="GO" id="GO:0006799">
    <property type="term" value="P:polyphosphate biosynthetic process"/>
    <property type="evidence" value="ECO:0007669"/>
    <property type="project" value="UniProtKB-ARBA"/>
</dbReference>
<evidence type="ECO:0000259" key="1">
    <source>
        <dbReference type="Pfam" id="PF09359"/>
    </source>
</evidence>
<reference evidence="2" key="1">
    <citation type="submission" date="2018-05" db="EMBL/GenBank/DDBJ databases">
        <authorList>
            <person name="Lanie J.A."/>
            <person name="Ng W.-L."/>
            <person name="Kazmierczak K.M."/>
            <person name="Andrzejewski T.M."/>
            <person name="Davidsen T.M."/>
            <person name="Wayne K.J."/>
            <person name="Tettelin H."/>
            <person name="Glass J.I."/>
            <person name="Rusch D."/>
            <person name="Podicherti R."/>
            <person name="Tsui H.-C.T."/>
            <person name="Winkler M.E."/>
        </authorList>
    </citation>
    <scope>NUCLEOTIDE SEQUENCE</scope>
</reference>
<sequence>MSSDYRYEIKFVLDNARLADVMQWLYNNTTANKSYDNRMVNSIYFDDVDFSSVRDNLAGIAQRNKLRLRWYGNQKNSLPIFEVKTKNGRLGNKTAYPIKSIKNNIMELNIDKITSKCTKDLAMHDIILDKHIVPTLQVNYEREYYETHDSIRITIDHDIQFSDTQLHTILNENNSFSYPFQVMEIKFEPSMKDKVAKLIKPLHITPKRHSKYLIGLAILGYTVYI</sequence>
<evidence type="ECO:0000313" key="2">
    <source>
        <dbReference type="EMBL" id="SVB05962.1"/>
    </source>
</evidence>
<organism evidence="2">
    <name type="scientific">marine metagenome</name>
    <dbReference type="NCBI Taxonomy" id="408172"/>
    <lineage>
        <taxon>unclassified sequences</taxon>
        <taxon>metagenomes</taxon>
        <taxon>ecological metagenomes</taxon>
    </lineage>
</organism>
<gene>
    <name evidence="2" type="ORF">METZ01_LOCUS158816</name>
</gene>
<dbReference type="InterPro" id="IPR042267">
    <property type="entry name" value="VTC_sf"/>
</dbReference>
<protein>
    <recommendedName>
        <fullName evidence="1">VTC domain-containing protein</fullName>
    </recommendedName>
</protein>
<dbReference type="AlphaFoldDB" id="A0A382AY24"/>
<name>A0A382AY24_9ZZZZ</name>
<dbReference type="InterPro" id="IPR018966">
    <property type="entry name" value="VTC_domain"/>
</dbReference>
<feature type="domain" description="VTC" evidence="1">
    <location>
        <begin position="6"/>
        <end position="219"/>
    </location>
</feature>